<evidence type="ECO:0000313" key="2">
    <source>
        <dbReference type="EMBL" id="CAG9183391.1"/>
    </source>
</evidence>
<feature type="compositionally biased region" description="Low complexity" evidence="1">
    <location>
        <begin position="192"/>
        <end position="203"/>
    </location>
</feature>
<dbReference type="Proteomes" id="UP000706525">
    <property type="component" value="Unassembled WGS sequence"/>
</dbReference>
<organism evidence="2 3">
    <name type="scientific">Cupriavidus pampae</name>
    <dbReference type="NCBI Taxonomy" id="659251"/>
    <lineage>
        <taxon>Bacteria</taxon>
        <taxon>Pseudomonadati</taxon>
        <taxon>Pseudomonadota</taxon>
        <taxon>Betaproteobacteria</taxon>
        <taxon>Burkholderiales</taxon>
        <taxon>Burkholderiaceae</taxon>
        <taxon>Cupriavidus</taxon>
    </lineage>
</organism>
<evidence type="ECO:0000256" key="1">
    <source>
        <dbReference type="SAM" id="MobiDB-lite"/>
    </source>
</evidence>
<dbReference type="RefSeq" id="WP_223993899.1">
    <property type="nucleotide sequence ID" value="NZ_CAJZAG010000011.1"/>
</dbReference>
<gene>
    <name evidence="2" type="ORF">LMG32289_05365</name>
</gene>
<sequence>MIVEPCPYDAFATVVRAEFRPGRVGTYRFLHFDRRQGVMAFFDLEYRGVALDRMFVVKTLNALAALPEDAVRVVSDPCLLAGPKTPLAPRVERDWEARWRIVRSMVDAEWADADLLAGHQLSDLYTDATWRLQIVAAQRSRVGAPYGVVERCLASFLRFGATKRALLPQTHRCGAPGVARSTFPRAKKPGRRTAGQQRGQQRAELGNRFSPLHRQRLADAINAVIEQDGPHAIFALRNNRVFLDHFYADHCWEPDSRSPDGRRPMDPRKIPSERQVVYHKDRMIAQRPEISAVADEVSRLAGGYASDLTLDVLDIADLDGARFPNVRLVVADDASDHVLRKACVHAGEAVLILAVARGSECYVGWYLTAKAENGDAYRYCIYNLLMDKAERLRTLGLDPAAYPGIVSGAVDVVYVDRGPGASRKVMEWSATGIKLDPWLARAGAPQDKGSVEGGVGRIKANLEGMVLNRAASRACRYAEKVRRLVINSLQAYAASVVTLQTIATGRARRKGKIPRVIYATPKALERLIIMAMNAANLKRRSSPLCQTEAMRLAGVAPNGASIFRYRQSLRRGDAAYGRHDEDLRASLLEHRIVTVRKGRVQVGAQWYGNPPSEDIGRKGADELLVHVREQLSAHPRQKIKITVVPEPYGNYIWWERGPHTWELLAPDVASANRCPKGRDLIERLAMQDDWAYATTCEKQKQVRARVHSGLTTEAKEELQSIRTARDQYWVGEKGLVDKQARAGLQKAEIRERFDENCAGARIPELPDKPTEECGAPAQRHRARTISGESKSLAEMLRDESSSLAKRSVGVSATRGSCLTGNIDVPKK</sequence>
<feature type="region of interest" description="Disordered" evidence="1">
    <location>
        <begin position="762"/>
        <end position="807"/>
    </location>
</feature>
<accession>A0ABM8XSV0</accession>
<name>A0ABM8XSV0_9BURK</name>
<evidence type="ECO:0000313" key="3">
    <source>
        <dbReference type="Proteomes" id="UP000706525"/>
    </source>
</evidence>
<proteinExistence type="predicted"/>
<reference evidence="2 3" key="1">
    <citation type="submission" date="2021-08" db="EMBL/GenBank/DDBJ databases">
        <authorList>
            <person name="Peeters C."/>
        </authorList>
    </citation>
    <scope>NUCLEOTIDE SEQUENCE [LARGE SCALE GENOMIC DNA]</scope>
    <source>
        <strain evidence="2 3">LMG 32289</strain>
    </source>
</reference>
<protein>
    <recommendedName>
        <fullName evidence="4">Transposase</fullName>
    </recommendedName>
</protein>
<dbReference type="EMBL" id="CAJZAG010000011">
    <property type="protein sequence ID" value="CAG9183391.1"/>
    <property type="molecule type" value="Genomic_DNA"/>
</dbReference>
<keyword evidence="3" id="KW-1185">Reference proteome</keyword>
<feature type="region of interest" description="Disordered" evidence="1">
    <location>
        <begin position="177"/>
        <end position="209"/>
    </location>
</feature>
<evidence type="ECO:0008006" key="4">
    <source>
        <dbReference type="Google" id="ProtNLM"/>
    </source>
</evidence>
<comment type="caution">
    <text evidence="2">The sequence shown here is derived from an EMBL/GenBank/DDBJ whole genome shotgun (WGS) entry which is preliminary data.</text>
</comment>